<keyword evidence="3" id="KW-1185">Reference proteome</keyword>
<gene>
    <name evidence="2" type="ORF">PIB30_087685</name>
</gene>
<organism evidence="2 3">
    <name type="scientific">Stylosanthes scabra</name>
    <dbReference type="NCBI Taxonomy" id="79078"/>
    <lineage>
        <taxon>Eukaryota</taxon>
        <taxon>Viridiplantae</taxon>
        <taxon>Streptophyta</taxon>
        <taxon>Embryophyta</taxon>
        <taxon>Tracheophyta</taxon>
        <taxon>Spermatophyta</taxon>
        <taxon>Magnoliopsida</taxon>
        <taxon>eudicotyledons</taxon>
        <taxon>Gunneridae</taxon>
        <taxon>Pentapetalae</taxon>
        <taxon>rosids</taxon>
        <taxon>fabids</taxon>
        <taxon>Fabales</taxon>
        <taxon>Fabaceae</taxon>
        <taxon>Papilionoideae</taxon>
        <taxon>50 kb inversion clade</taxon>
        <taxon>dalbergioids sensu lato</taxon>
        <taxon>Dalbergieae</taxon>
        <taxon>Pterocarpus clade</taxon>
        <taxon>Stylosanthes</taxon>
    </lineage>
</organism>
<proteinExistence type="predicted"/>
<dbReference type="Proteomes" id="UP001341840">
    <property type="component" value="Unassembled WGS sequence"/>
</dbReference>
<evidence type="ECO:0000313" key="3">
    <source>
        <dbReference type="Proteomes" id="UP001341840"/>
    </source>
</evidence>
<sequence length="69" mass="7685">MSHVWAMLETWSKRDLDVALEELGFSPLQAPNHFVAAVSGRSKMPLSLMPPPHHPHSTAASKKTFHRPS</sequence>
<feature type="region of interest" description="Disordered" evidence="1">
    <location>
        <begin position="45"/>
        <end position="69"/>
    </location>
</feature>
<protein>
    <submittedName>
        <fullName evidence="2">Uncharacterized protein</fullName>
    </submittedName>
</protein>
<comment type="caution">
    <text evidence="2">The sequence shown here is derived from an EMBL/GenBank/DDBJ whole genome shotgun (WGS) entry which is preliminary data.</text>
</comment>
<reference evidence="2 3" key="1">
    <citation type="journal article" date="2023" name="Plants (Basel)">
        <title>Bridging the Gap: Combining Genomics and Transcriptomics Approaches to Understand Stylosanthes scabra, an Orphan Legume from the Brazilian Caatinga.</title>
        <authorList>
            <person name="Ferreira-Neto J.R.C."/>
            <person name="da Silva M.D."/>
            <person name="Binneck E."/>
            <person name="de Melo N.F."/>
            <person name="da Silva R.H."/>
            <person name="de Melo A.L.T.M."/>
            <person name="Pandolfi V."/>
            <person name="Bustamante F.O."/>
            <person name="Brasileiro-Vidal A.C."/>
            <person name="Benko-Iseppon A.M."/>
        </authorList>
    </citation>
    <scope>NUCLEOTIDE SEQUENCE [LARGE SCALE GENOMIC DNA]</scope>
    <source>
        <tissue evidence="2">Leaves</tissue>
    </source>
</reference>
<evidence type="ECO:0000313" key="2">
    <source>
        <dbReference type="EMBL" id="MED6152000.1"/>
    </source>
</evidence>
<dbReference type="EMBL" id="JASCZI010092176">
    <property type="protein sequence ID" value="MED6152000.1"/>
    <property type="molecule type" value="Genomic_DNA"/>
</dbReference>
<name>A0ABU6TUW8_9FABA</name>
<accession>A0ABU6TUW8</accession>
<evidence type="ECO:0000256" key="1">
    <source>
        <dbReference type="SAM" id="MobiDB-lite"/>
    </source>
</evidence>